<proteinExistence type="inferred from homology"/>
<evidence type="ECO:0000256" key="6">
    <source>
        <dbReference type="ARBA" id="ARBA00023139"/>
    </source>
</evidence>
<dbReference type="InterPro" id="IPR001800">
    <property type="entry name" value="Lipoprotein_OspC"/>
</dbReference>
<dbReference type="SUPFAM" id="SSF63515">
    <property type="entry name" value="Outer surface protein C (OspC)"/>
    <property type="match status" value="1"/>
</dbReference>
<evidence type="ECO:0000256" key="2">
    <source>
        <dbReference type="ARBA" id="ARBA00004459"/>
    </source>
</evidence>
<keyword evidence="4" id="KW-0732">Signal</keyword>
<evidence type="ECO:0000256" key="1">
    <source>
        <dbReference type="ARBA" id="ARBA00003932"/>
    </source>
</evidence>
<dbReference type="HOGENOM" id="CLU_089887_0_0_12"/>
<geneLocation type="plasmid" evidence="9">
    <name>unnamed</name>
</geneLocation>
<dbReference type="Gene3D" id="1.20.120.240">
    <property type="entry name" value="Lipoprotein, type 6"/>
    <property type="match status" value="1"/>
</dbReference>
<evidence type="ECO:0000256" key="4">
    <source>
        <dbReference type="ARBA" id="ARBA00022729"/>
    </source>
</evidence>
<name>W5SKS3_9SPIR</name>
<comment type="function">
    <text evidence="1">The Vlp and Vsp proteins are antigenically distinct proteins, only one vlp or vsp gene is transcriptionally active at any one time. Switching between these genes is a mechanism of host immune response evasion.</text>
</comment>
<comment type="subcellular location">
    <subcellularLocation>
        <location evidence="2">Cell outer membrane</location>
        <topology evidence="2">Lipid-anchor</topology>
    </subcellularLocation>
</comment>
<sequence length="239" mass="25655">MNREGLEGEIKGKRGIERVNRMDKIGARMRKKGIILMMMIVMGCNSGGVSGEGTGEEGKGRKGDGSVIDLKVVSKKIKDAVEFAGKVKEVHTLVKSVDELVKAIGKKIKNSDQELDALAGKNGSLMAGVFQIILTVKDGLTKLEADSSSIAEKIKTQITDAKTKSGEFLTKLKDKNAELGQDGVTDEHVKEAIDYQTKKNGDKGAKELGELNTLIDTLLSVANKAVEVSITELVIKPTT</sequence>
<reference evidence="9" key="1">
    <citation type="submission" date="2013-02" db="EMBL/GenBank/DDBJ databases">
        <title>Comparative genomics of Borrelia species.</title>
        <authorList>
            <person name="Schwan T.G."/>
            <person name="Raffel S.J."/>
            <person name="Porcella S.F."/>
        </authorList>
    </citation>
    <scope>NUCLEOTIDE SEQUENCE</scope>
    <source>
        <strain evidence="9">DOU</strain>
        <plasmid evidence="9">unnamed</plasmid>
    </source>
</reference>
<dbReference type="GO" id="GO:0009279">
    <property type="term" value="C:cell outer membrane"/>
    <property type="evidence" value="ECO:0007669"/>
    <property type="project" value="UniProtKB-SubCell"/>
</dbReference>
<keyword evidence="7" id="KW-0998">Cell outer membrane</keyword>
<dbReference type="AlphaFoldDB" id="W5SKS3"/>
<evidence type="ECO:0000256" key="7">
    <source>
        <dbReference type="ARBA" id="ARBA00023237"/>
    </source>
</evidence>
<keyword evidence="5" id="KW-0472">Membrane</keyword>
<evidence type="ECO:0000256" key="5">
    <source>
        <dbReference type="ARBA" id="ARBA00023136"/>
    </source>
</evidence>
<keyword evidence="8" id="KW-0449">Lipoprotein</keyword>
<protein>
    <submittedName>
        <fullName evidence="9">Variable outer membrane protein</fullName>
    </submittedName>
</protein>
<evidence type="ECO:0000313" key="9">
    <source>
        <dbReference type="EMBL" id="AHH07759.1"/>
    </source>
</evidence>
<comment type="similarity">
    <text evidence="3">Belongs to the variable small protein (Vsp) family.</text>
</comment>
<keyword evidence="6" id="KW-0564">Palmitate</keyword>
<keyword evidence="9" id="KW-0614">Plasmid</keyword>
<organism evidence="9">
    <name type="scientific">Borrelia crocidurae DOU</name>
    <dbReference type="NCBI Taxonomy" id="1293575"/>
    <lineage>
        <taxon>Bacteria</taxon>
        <taxon>Pseudomonadati</taxon>
        <taxon>Spirochaetota</taxon>
        <taxon>Spirochaetia</taxon>
        <taxon>Spirochaetales</taxon>
        <taxon>Borreliaceae</taxon>
        <taxon>Borrelia</taxon>
    </lineage>
</organism>
<dbReference type="Pfam" id="PF01441">
    <property type="entry name" value="Lipoprotein_6"/>
    <property type="match status" value="1"/>
</dbReference>
<evidence type="ECO:0000256" key="3">
    <source>
        <dbReference type="ARBA" id="ARBA00008719"/>
    </source>
</evidence>
<dbReference type="EMBL" id="CP004335">
    <property type="protein sequence ID" value="AHH07759.1"/>
    <property type="molecule type" value="Genomic_DNA"/>
</dbReference>
<accession>W5SKS3</accession>
<dbReference type="InterPro" id="IPR036437">
    <property type="entry name" value="OspC-like_sf"/>
</dbReference>
<evidence type="ECO:0000256" key="8">
    <source>
        <dbReference type="ARBA" id="ARBA00023288"/>
    </source>
</evidence>
<gene>
    <name evidence="9" type="ORF">BCD_1693</name>
</gene>